<dbReference type="Proteomes" id="UP000036202">
    <property type="component" value="Chromosome"/>
</dbReference>
<reference evidence="2" key="2">
    <citation type="submission" date="2015-06" db="EMBL/GenBank/DDBJ databases">
        <title>Genome Sequence of Bacillus endophyticus and Analysis of its Companion Mechanism in the Ketogulonigenium vulgare-Bacillus strain Consortium.</title>
        <authorList>
            <person name="Jia N."/>
            <person name="Du J."/>
            <person name="Ding M.-Z."/>
            <person name="Gao F."/>
            <person name="Yuan Y.-J."/>
        </authorList>
    </citation>
    <scope>NUCLEOTIDE SEQUENCE [LARGE SCALE GENOMIC DNA]</scope>
    <source>
        <strain evidence="2">Hbe603</strain>
    </source>
</reference>
<name>A0A0H4KUH5_9BACI</name>
<protein>
    <submittedName>
        <fullName evidence="1">Uncharacterized protein</fullName>
    </submittedName>
</protein>
<organism evidence="1 2">
    <name type="scientific">Priestia filamentosa</name>
    <dbReference type="NCBI Taxonomy" id="1402861"/>
    <lineage>
        <taxon>Bacteria</taxon>
        <taxon>Bacillati</taxon>
        <taxon>Bacillota</taxon>
        <taxon>Bacilli</taxon>
        <taxon>Bacillales</taxon>
        <taxon>Bacillaceae</taxon>
        <taxon>Priestia</taxon>
    </lineage>
</organism>
<dbReference type="RefSeq" id="WP_046216914.1">
    <property type="nucleotide sequence ID" value="NZ_CP011974.1"/>
</dbReference>
<reference evidence="1 2" key="1">
    <citation type="journal article" date="2015" name="PLoS ONE">
        <title>Genome Sequence of Bacillus endophyticus and Analysis of Its Companion Mechanism in the Ketogulonigenium vulgare-Bacillus Strain Consortium.</title>
        <authorList>
            <person name="Jia N."/>
            <person name="Du J."/>
            <person name="Ding M.Z."/>
            <person name="Gao F."/>
            <person name="Yuan Y.J."/>
        </authorList>
    </citation>
    <scope>NUCLEOTIDE SEQUENCE [LARGE SCALE GENOMIC DNA]</scope>
    <source>
        <strain evidence="1 2">Hbe603</strain>
    </source>
</reference>
<dbReference type="EMBL" id="CP011974">
    <property type="protein sequence ID" value="AKO91953.1"/>
    <property type="molecule type" value="Genomic_DNA"/>
</dbReference>
<accession>A0A0H4KUH5</accession>
<sequence length="146" mass="17248">MGFDIYFEEKLLHVTHEFMDFISCGDNECYFGRNRENYDEEGFAISGDSHLENSTDLLGLVKEAKKHGLEVQLIEDKSFDWRTALYIKKSVEQIEQKYRIVYKNLKLNKMYDIKCVDKVYETIKKMEDKGEVQIIVDERKELGVSQ</sequence>
<dbReference type="AlphaFoldDB" id="A0A0H4KUH5"/>
<dbReference type="PATRIC" id="fig|135735.6.peg.1515"/>
<evidence type="ECO:0000313" key="2">
    <source>
        <dbReference type="Proteomes" id="UP000036202"/>
    </source>
</evidence>
<proteinExistence type="predicted"/>
<dbReference type="KEGG" id="beo:BEH_07475"/>
<gene>
    <name evidence="1" type="ORF">BEH_07475</name>
</gene>
<evidence type="ECO:0000313" key="1">
    <source>
        <dbReference type="EMBL" id="AKO91953.1"/>
    </source>
</evidence>
<keyword evidence="2" id="KW-1185">Reference proteome</keyword>